<evidence type="ECO:0000313" key="3">
    <source>
        <dbReference type="EMBL" id="KAJ2784571.1"/>
    </source>
</evidence>
<protein>
    <recommendedName>
        <fullName evidence="2">Swiss Army Knife 2H phosphoesterase domain-containing protein</fullName>
    </recommendedName>
</protein>
<gene>
    <name evidence="3" type="ORF">H4R18_001036</name>
</gene>
<name>A0A9W8HI71_9FUNG</name>
<evidence type="ECO:0000256" key="1">
    <source>
        <dbReference type="SAM" id="Phobius"/>
    </source>
</evidence>
<keyword evidence="1" id="KW-1133">Transmembrane helix</keyword>
<evidence type="ECO:0000259" key="2">
    <source>
        <dbReference type="Pfam" id="PF22547"/>
    </source>
</evidence>
<keyword evidence="1" id="KW-0812">Transmembrane</keyword>
<reference evidence="3" key="1">
    <citation type="submission" date="2022-07" db="EMBL/GenBank/DDBJ databases">
        <title>Phylogenomic reconstructions and comparative analyses of Kickxellomycotina fungi.</title>
        <authorList>
            <person name="Reynolds N.K."/>
            <person name="Stajich J.E."/>
            <person name="Barry K."/>
            <person name="Grigoriev I.V."/>
            <person name="Crous P."/>
            <person name="Smith M.E."/>
        </authorList>
    </citation>
    <scope>NUCLEOTIDE SEQUENCE</scope>
    <source>
        <strain evidence="3">NBRC 105414</strain>
    </source>
</reference>
<sequence length="239" mass="25632">MTAVRGLHRHVLAGIAALVLGGVALVLVSRHLGAHDDTGLGPDAPTFALRAGALDSSRVPFASHADGTPFGSYLQQTLDFAPFADLFAAVNATAGTLRSRGEAHVTVVSPPEFERVLKPAGVAIGEIEAIAMRAGIQRARLAPVCLGRFSGALPNPATDDDRGRFLLYSLVVADAFGDLARIRQEVFKLYRERGGEGALFQPEAFWPHVTIGFDRRDLFVEDGLYKGANWCYAHIRSTP</sequence>
<dbReference type="Proteomes" id="UP001140217">
    <property type="component" value="Unassembled WGS sequence"/>
</dbReference>
<evidence type="ECO:0000313" key="4">
    <source>
        <dbReference type="Proteomes" id="UP001140217"/>
    </source>
</evidence>
<dbReference type="OrthoDB" id="5545695at2759"/>
<keyword evidence="4" id="KW-1185">Reference proteome</keyword>
<dbReference type="EMBL" id="JANBUL010000024">
    <property type="protein sequence ID" value="KAJ2784571.1"/>
    <property type="molecule type" value="Genomic_DNA"/>
</dbReference>
<dbReference type="Pfam" id="PF22547">
    <property type="entry name" value="2H-SAK"/>
    <property type="match status" value="1"/>
</dbReference>
<feature type="domain" description="Swiss Army Knife 2H phosphoesterase" evidence="2">
    <location>
        <begin position="72"/>
        <end position="219"/>
    </location>
</feature>
<comment type="caution">
    <text evidence="3">The sequence shown here is derived from an EMBL/GenBank/DDBJ whole genome shotgun (WGS) entry which is preliminary data.</text>
</comment>
<dbReference type="InterPro" id="IPR054498">
    <property type="entry name" value="2H-SAK"/>
</dbReference>
<dbReference type="AlphaFoldDB" id="A0A9W8HI71"/>
<accession>A0A9W8HI71</accession>
<keyword evidence="1" id="KW-0472">Membrane</keyword>
<proteinExistence type="predicted"/>
<organism evidence="3 4">
    <name type="scientific">Coemansia javaensis</name>
    <dbReference type="NCBI Taxonomy" id="2761396"/>
    <lineage>
        <taxon>Eukaryota</taxon>
        <taxon>Fungi</taxon>
        <taxon>Fungi incertae sedis</taxon>
        <taxon>Zoopagomycota</taxon>
        <taxon>Kickxellomycotina</taxon>
        <taxon>Kickxellomycetes</taxon>
        <taxon>Kickxellales</taxon>
        <taxon>Kickxellaceae</taxon>
        <taxon>Coemansia</taxon>
    </lineage>
</organism>
<feature type="transmembrane region" description="Helical" evidence="1">
    <location>
        <begin position="12"/>
        <end position="32"/>
    </location>
</feature>